<feature type="transmembrane region" description="Helical" evidence="1">
    <location>
        <begin position="14"/>
        <end position="31"/>
    </location>
</feature>
<proteinExistence type="predicted"/>
<feature type="transmembrane region" description="Helical" evidence="1">
    <location>
        <begin position="43"/>
        <end position="59"/>
    </location>
</feature>
<feature type="transmembrane region" description="Helical" evidence="1">
    <location>
        <begin position="193"/>
        <end position="214"/>
    </location>
</feature>
<gene>
    <name evidence="2" type="ORF">SAMN06295933_2329</name>
</gene>
<keyword evidence="1" id="KW-0472">Membrane</keyword>
<accession>A0A1X7DXF0</accession>
<reference evidence="3" key="1">
    <citation type="submission" date="2017-04" db="EMBL/GenBank/DDBJ databases">
        <authorList>
            <person name="Varghese N."/>
            <person name="Submissions S."/>
        </authorList>
    </citation>
    <scope>NUCLEOTIDE SEQUENCE [LARGE SCALE GENOMIC DNA]</scope>
    <source>
        <strain evidence="3">K3S</strain>
    </source>
</reference>
<keyword evidence="3" id="KW-1185">Reference proteome</keyword>
<dbReference type="STRING" id="1519643.SAMN06295933_2329"/>
<evidence type="ECO:0000256" key="1">
    <source>
        <dbReference type="SAM" id="Phobius"/>
    </source>
</evidence>
<organism evidence="2 3">
    <name type="scientific">Desulfovibrio gilichinskyi</name>
    <dbReference type="NCBI Taxonomy" id="1519643"/>
    <lineage>
        <taxon>Bacteria</taxon>
        <taxon>Pseudomonadati</taxon>
        <taxon>Thermodesulfobacteriota</taxon>
        <taxon>Desulfovibrionia</taxon>
        <taxon>Desulfovibrionales</taxon>
        <taxon>Desulfovibrionaceae</taxon>
        <taxon>Desulfovibrio</taxon>
    </lineage>
</organism>
<feature type="transmembrane region" description="Helical" evidence="1">
    <location>
        <begin position="71"/>
        <end position="90"/>
    </location>
</feature>
<feature type="transmembrane region" description="Helical" evidence="1">
    <location>
        <begin position="165"/>
        <end position="187"/>
    </location>
</feature>
<evidence type="ECO:0000313" key="3">
    <source>
        <dbReference type="Proteomes" id="UP000192906"/>
    </source>
</evidence>
<dbReference type="RefSeq" id="WP_085102392.1">
    <property type="nucleotide sequence ID" value="NZ_FWZU01000004.1"/>
</dbReference>
<protein>
    <submittedName>
        <fullName evidence="2">Uncharacterized protein</fullName>
    </submittedName>
</protein>
<dbReference type="EMBL" id="FWZU01000004">
    <property type="protein sequence ID" value="SMF23516.1"/>
    <property type="molecule type" value="Genomic_DNA"/>
</dbReference>
<dbReference type="AlphaFoldDB" id="A0A1X7DXF0"/>
<keyword evidence="1" id="KW-1133">Transmembrane helix</keyword>
<keyword evidence="1" id="KW-0812">Transmembrane</keyword>
<sequence length="229" mass="26716">MIYLKNIFPDFKNIVAKNYITLLIFCLYLAASYLNRDSGYGEYYFSCLAISLVLVRIGVKEMDIKFLRFNALFRVVLVYFILLLVTKLSIKITTLMNYNLISLKSYIEILILKIRPEIDYKFYFDGPFFAIAEAFLYSLISPFIYCLVCRSFSFKKIFSISTKEFLLGIMVFVFIGMTLAVFILSTFGLFDSYIYIPIFSLYYVVLTVLCYVVGKNSFSENYIEQDLAQ</sequence>
<name>A0A1X7DXF0_9BACT</name>
<feature type="transmembrane region" description="Helical" evidence="1">
    <location>
        <begin position="128"/>
        <end position="153"/>
    </location>
</feature>
<dbReference type="Proteomes" id="UP000192906">
    <property type="component" value="Unassembled WGS sequence"/>
</dbReference>
<evidence type="ECO:0000313" key="2">
    <source>
        <dbReference type="EMBL" id="SMF23516.1"/>
    </source>
</evidence>